<proteinExistence type="predicted"/>
<dbReference type="Proteomes" id="UP000034982">
    <property type="component" value="Unassembled WGS sequence"/>
</dbReference>
<sequence>MKEKKAKENQAPTGGGEVCRVRAGAGVVFLDEGNRATDAPKTKSDESNRVAGATLGVCFPTFFQSSFLSLMKEKRAKENQAPTGGGEVSRVQERAGVVFLDEGNRATGAPKMRSDESHRAAGATLGVCFSTFFLSSFLSLMKEKRAKENQAPTGGGEVGRVQEGAGVVFSEVCRVREGAGVVFSEVGRVQDRAGVVFSDEGWVWVGAGVVFSGGGG</sequence>
<gene>
    <name evidence="1" type="ORF">T230_16125</name>
</gene>
<evidence type="ECO:0000313" key="2">
    <source>
        <dbReference type="Proteomes" id="UP000034982"/>
    </source>
</evidence>
<dbReference type="AlphaFoldDB" id="W2CFE6"/>
<name>W2CFE6_9BACT</name>
<dbReference type="EMBL" id="AYYE01001263">
    <property type="protein sequence ID" value="ETK05763.1"/>
    <property type="molecule type" value="Genomic_DNA"/>
</dbReference>
<organism evidence="1 2">
    <name type="scientific">Tannerella sp. oral taxon BU063 isolate Cell 1/3</name>
    <dbReference type="NCBI Taxonomy" id="1411022"/>
    <lineage>
        <taxon>Bacteria</taxon>
        <taxon>Pseudomonadati</taxon>
        <taxon>Bacteroidota</taxon>
        <taxon>Bacteroidia</taxon>
        <taxon>Bacteroidales</taxon>
        <taxon>Tannerellaceae</taxon>
        <taxon>Tannerella</taxon>
    </lineage>
</organism>
<evidence type="ECO:0000313" key="1">
    <source>
        <dbReference type="EMBL" id="ETK05763.1"/>
    </source>
</evidence>
<reference evidence="1 2" key="1">
    <citation type="submission" date="2013-11" db="EMBL/GenBank/DDBJ databases">
        <title>Single cell genomics of uncultured Tannerella BU063 (oral taxon 286).</title>
        <authorList>
            <person name="Beall C.J."/>
            <person name="Campbell A.G."/>
            <person name="Griffen A.L."/>
            <person name="Podar M."/>
            <person name="Leys E.J."/>
        </authorList>
    </citation>
    <scope>NUCLEOTIDE SEQUENCE [LARGE SCALE GENOMIC DNA]</scope>
    <source>
        <strain evidence="1">Cell 1/3</strain>
    </source>
</reference>
<protein>
    <submittedName>
        <fullName evidence="1">Uncharacterized protein</fullName>
    </submittedName>
</protein>
<accession>W2CFE6</accession>
<comment type="caution">
    <text evidence="1">The sequence shown here is derived from an EMBL/GenBank/DDBJ whole genome shotgun (WGS) entry which is preliminary data.</text>
</comment>